<evidence type="ECO:0000313" key="2">
    <source>
        <dbReference type="EMBL" id="KAK3369313.1"/>
    </source>
</evidence>
<keyword evidence="1" id="KW-0732">Signal</keyword>
<feature type="signal peptide" evidence="1">
    <location>
        <begin position="1"/>
        <end position="21"/>
    </location>
</feature>
<feature type="chain" id="PRO_5042258436" evidence="1">
    <location>
        <begin position="22"/>
        <end position="106"/>
    </location>
</feature>
<comment type="caution">
    <text evidence="2">The sequence shown here is derived from an EMBL/GenBank/DDBJ whole genome shotgun (WGS) entry which is preliminary data.</text>
</comment>
<name>A0AAE0N3Z0_9PEZI</name>
<dbReference type="EMBL" id="JAULSN010000006">
    <property type="protein sequence ID" value="KAK3369313.1"/>
    <property type="molecule type" value="Genomic_DNA"/>
</dbReference>
<proteinExistence type="predicted"/>
<reference evidence="2" key="2">
    <citation type="submission" date="2023-06" db="EMBL/GenBank/DDBJ databases">
        <authorList>
            <consortium name="Lawrence Berkeley National Laboratory"/>
            <person name="Haridas S."/>
            <person name="Hensen N."/>
            <person name="Bonometti L."/>
            <person name="Westerberg I."/>
            <person name="Brannstrom I.O."/>
            <person name="Guillou S."/>
            <person name="Cros-Aarteil S."/>
            <person name="Calhoun S."/>
            <person name="Kuo A."/>
            <person name="Mondo S."/>
            <person name="Pangilinan J."/>
            <person name="Riley R."/>
            <person name="Labutti K."/>
            <person name="Andreopoulos B."/>
            <person name="Lipzen A."/>
            <person name="Chen C."/>
            <person name="Yanf M."/>
            <person name="Daum C."/>
            <person name="Ng V."/>
            <person name="Clum A."/>
            <person name="Steindorff A."/>
            <person name="Ohm R."/>
            <person name="Martin F."/>
            <person name="Silar P."/>
            <person name="Natvig D."/>
            <person name="Lalanne C."/>
            <person name="Gautier V."/>
            <person name="Ament-Velasquez S.L."/>
            <person name="Kruys A."/>
            <person name="Hutchinson M.I."/>
            <person name="Powell A.J."/>
            <person name="Barry K."/>
            <person name="Miller A.N."/>
            <person name="Grigoriev I.V."/>
            <person name="Debuchy R."/>
            <person name="Gladieux P."/>
            <person name="Thoren M.H."/>
            <person name="Johannesson H."/>
        </authorList>
    </citation>
    <scope>NUCLEOTIDE SEQUENCE</scope>
    <source>
        <strain evidence="2">CBS 958.72</strain>
    </source>
</reference>
<evidence type="ECO:0000313" key="3">
    <source>
        <dbReference type="Proteomes" id="UP001287356"/>
    </source>
</evidence>
<accession>A0AAE0N3Z0</accession>
<sequence>MANSYIMVLALFEHHVTLADADVFQDDRMVVFYFNENPGFVFVANFERRPCSLIISLTKVLIGKYFSFAIESNSSVPNLTSIVAESVLLGGAYLVRVVSPDAVFYE</sequence>
<protein>
    <submittedName>
        <fullName evidence="2">Uncharacterized protein</fullName>
    </submittedName>
</protein>
<dbReference type="AlphaFoldDB" id="A0AAE0N3Z0"/>
<keyword evidence="3" id="KW-1185">Reference proteome</keyword>
<gene>
    <name evidence="2" type="ORF">B0T24DRAFT_632340</name>
</gene>
<organism evidence="2 3">
    <name type="scientific">Lasiosphaeria ovina</name>
    <dbReference type="NCBI Taxonomy" id="92902"/>
    <lineage>
        <taxon>Eukaryota</taxon>
        <taxon>Fungi</taxon>
        <taxon>Dikarya</taxon>
        <taxon>Ascomycota</taxon>
        <taxon>Pezizomycotina</taxon>
        <taxon>Sordariomycetes</taxon>
        <taxon>Sordariomycetidae</taxon>
        <taxon>Sordariales</taxon>
        <taxon>Lasiosphaeriaceae</taxon>
        <taxon>Lasiosphaeria</taxon>
    </lineage>
</organism>
<reference evidence="2" key="1">
    <citation type="journal article" date="2023" name="Mol. Phylogenet. Evol.">
        <title>Genome-scale phylogeny and comparative genomics of the fungal order Sordariales.</title>
        <authorList>
            <person name="Hensen N."/>
            <person name="Bonometti L."/>
            <person name="Westerberg I."/>
            <person name="Brannstrom I.O."/>
            <person name="Guillou S."/>
            <person name="Cros-Aarteil S."/>
            <person name="Calhoun S."/>
            <person name="Haridas S."/>
            <person name="Kuo A."/>
            <person name="Mondo S."/>
            <person name="Pangilinan J."/>
            <person name="Riley R."/>
            <person name="LaButti K."/>
            <person name="Andreopoulos B."/>
            <person name="Lipzen A."/>
            <person name="Chen C."/>
            <person name="Yan M."/>
            <person name="Daum C."/>
            <person name="Ng V."/>
            <person name="Clum A."/>
            <person name="Steindorff A."/>
            <person name="Ohm R.A."/>
            <person name="Martin F."/>
            <person name="Silar P."/>
            <person name="Natvig D.O."/>
            <person name="Lalanne C."/>
            <person name="Gautier V."/>
            <person name="Ament-Velasquez S.L."/>
            <person name="Kruys A."/>
            <person name="Hutchinson M.I."/>
            <person name="Powell A.J."/>
            <person name="Barry K."/>
            <person name="Miller A.N."/>
            <person name="Grigoriev I.V."/>
            <person name="Debuchy R."/>
            <person name="Gladieux P."/>
            <person name="Hiltunen Thoren M."/>
            <person name="Johannesson H."/>
        </authorList>
    </citation>
    <scope>NUCLEOTIDE SEQUENCE</scope>
    <source>
        <strain evidence="2">CBS 958.72</strain>
    </source>
</reference>
<evidence type="ECO:0000256" key="1">
    <source>
        <dbReference type="SAM" id="SignalP"/>
    </source>
</evidence>
<dbReference type="Proteomes" id="UP001287356">
    <property type="component" value="Unassembled WGS sequence"/>
</dbReference>